<keyword evidence="5 7" id="KW-1133">Transmembrane helix</keyword>
<proteinExistence type="inferred from homology"/>
<keyword evidence="4 7" id="KW-0812">Transmembrane</keyword>
<feature type="transmembrane region" description="Helical" evidence="7">
    <location>
        <begin position="155"/>
        <end position="180"/>
    </location>
</feature>
<evidence type="ECO:0000256" key="6">
    <source>
        <dbReference type="ARBA" id="ARBA00023136"/>
    </source>
</evidence>
<feature type="transmembrane region" description="Helical" evidence="7">
    <location>
        <begin position="192"/>
        <end position="215"/>
    </location>
</feature>
<protein>
    <submittedName>
        <fullName evidence="9">AbsF2</fullName>
    </submittedName>
</protein>
<dbReference type="PANTHER" id="PTHR43163:SF6">
    <property type="entry name" value="DIPEPTIDE TRANSPORT SYSTEM PERMEASE PROTEIN DPPB-RELATED"/>
    <property type="match status" value="1"/>
</dbReference>
<evidence type="ECO:0000256" key="4">
    <source>
        <dbReference type="ARBA" id="ARBA00022692"/>
    </source>
</evidence>
<dbReference type="SUPFAM" id="SSF161098">
    <property type="entry name" value="MetI-like"/>
    <property type="match status" value="1"/>
</dbReference>
<keyword evidence="6 7" id="KW-0472">Membrane</keyword>
<evidence type="ECO:0000256" key="7">
    <source>
        <dbReference type="RuleBase" id="RU363032"/>
    </source>
</evidence>
<evidence type="ECO:0000256" key="5">
    <source>
        <dbReference type="ARBA" id="ARBA00022989"/>
    </source>
</evidence>
<sequence>MAGLLTEASAPGTTARERTRRSRLLRLVLARAAGSVAVLWGAVTVAFLLIQLMPGSTVDVLLARSSVTPRVRAEITAQYHLDDPLFTQYLSYLGRIARGDFGDSYVLRQPVWDAVGAQLPDTLALIAATLLVTAAGSVVLAVLGANRRRWVQSLFAGVESLVVALPPFWLGLLLLTVFSFTLHWFPTVGASGLGGLVLPTLALAAAPTAVVAQVLREGLLRALDEPFVTTARARGIGELALRVRHVLRHALLPATTLMGWIAGSLIGGSVIIEIVFSRQGVGRLVLSAVQDKDMPVVIAVVLLAATVFVVVNIVVDVLQWLIDPRTRGTGRPA</sequence>
<feature type="transmembrane region" description="Helical" evidence="7">
    <location>
        <begin position="28"/>
        <end position="50"/>
    </location>
</feature>
<dbReference type="EMBL" id="KY432814">
    <property type="protein sequence ID" value="ARE67847.1"/>
    <property type="molecule type" value="Genomic_DNA"/>
</dbReference>
<dbReference type="InterPro" id="IPR045621">
    <property type="entry name" value="BPD_transp_1_N"/>
</dbReference>
<dbReference type="Gene3D" id="1.10.3720.10">
    <property type="entry name" value="MetI-like"/>
    <property type="match status" value="1"/>
</dbReference>
<name>A0A1V0QH50_9ACTN</name>
<feature type="transmembrane region" description="Helical" evidence="7">
    <location>
        <begin position="122"/>
        <end position="143"/>
    </location>
</feature>
<dbReference type="AlphaFoldDB" id="A0A1V0QH50"/>
<dbReference type="GO" id="GO:0005886">
    <property type="term" value="C:plasma membrane"/>
    <property type="evidence" value="ECO:0007669"/>
    <property type="project" value="UniProtKB-SubCell"/>
</dbReference>
<feature type="domain" description="ABC transmembrane type-1" evidence="8">
    <location>
        <begin position="119"/>
        <end position="319"/>
    </location>
</feature>
<evidence type="ECO:0000256" key="2">
    <source>
        <dbReference type="ARBA" id="ARBA00022448"/>
    </source>
</evidence>
<comment type="similarity">
    <text evidence="7">Belongs to the binding-protein-dependent transport system permease family.</text>
</comment>
<dbReference type="CDD" id="cd06261">
    <property type="entry name" value="TM_PBP2"/>
    <property type="match status" value="1"/>
</dbReference>
<dbReference type="Pfam" id="PF00528">
    <property type="entry name" value="BPD_transp_1"/>
    <property type="match status" value="1"/>
</dbReference>
<keyword evidence="3" id="KW-1003">Cell membrane</keyword>
<accession>A0A1V0QH50</accession>
<dbReference type="PANTHER" id="PTHR43163">
    <property type="entry name" value="DIPEPTIDE TRANSPORT SYSTEM PERMEASE PROTEIN DPPB-RELATED"/>
    <property type="match status" value="1"/>
</dbReference>
<keyword evidence="2 7" id="KW-0813">Transport</keyword>
<feature type="transmembrane region" description="Helical" evidence="7">
    <location>
        <begin position="296"/>
        <end position="322"/>
    </location>
</feature>
<evidence type="ECO:0000256" key="1">
    <source>
        <dbReference type="ARBA" id="ARBA00004651"/>
    </source>
</evidence>
<feature type="transmembrane region" description="Helical" evidence="7">
    <location>
        <begin position="251"/>
        <end position="276"/>
    </location>
</feature>
<dbReference type="PROSITE" id="PS50928">
    <property type="entry name" value="ABC_TM1"/>
    <property type="match status" value="1"/>
</dbReference>
<evidence type="ECO:0000259" key="8">
    <source>
        <dbReference type="PROSITE" id="PS50928"/>
    </source>
</evidence>
<dbReference type="Pfam" id="PF19300">
    <property type="entry name" value="BPD_transp_1_N"/>
    <property type="match status" value="1"/>
</dbReference>
<reference evidence="9" key="1">
    <citation type="journal article" date="2017" name="J. Nat. Prod.">
        <title>Bi- and Tetracyclic Spirotetronates from the Coal Mine Fire Isolate Streptomyces sp. LC-6-2.</title>
        <authorList>
            <person name="Wang X."/>
            <person name="Elshahawi S.I."/>
            <person name="Cai W."/>
            <person name="Zhang Y."/>
            <person name="Ponomareva L.V."/>
            <person name="Chen X."/>
            <person name="Copley G.C."/>
            <person name="Hower J.C."/>
            <person name="Zhan C.G."/>
            <person name="Parkin S."/>
            <person name="Rohr J."/>
            <person name="Van Lanen S.G."/>
            <person name="Shaaban K.A."/>
            <person name="Thorson J.S."/>
        </authorList>
    </citation>
    <scope>NUCLEOTIDE SEQUENCE</scope>
    <source>
        <strain evidence="9">LC-6-2</strain>
    </source>
</reference>
<dbReference type="GO" id="GO:0071916">
    <property type="term" value="F:dipeptide transmembrane transporter activity"/>
    <property type="evidence" value="ECO:0007669"/>
    <property type="project" value="TreeGrafter"/>
</dbReference>
<dbReference type="InterPro" id="IPR000515">
    <property type="entry name" value="MetI-like"/>
</dbReference>
<evidence type="ECO:0000313" key="9">
    <source>
        <dbReference type="EMBL" id="ARE67847.1"/>
    </source>
</evidence>
<dbReference type="InterPro" id="IPR035906">
    <property type="entry name" value="MetI-like_sf"/>
</dbReference>
<evidence type="ECO:0000256" key="3">
    <source>
        <dbReference type="ARBA" id="ARBA00022475"/>
    </source>
</evidence>
<organism evidence="9">
    <name type="scientific">Streptomyces sp. LC-6-2</name>
    <dbReference type="NCBI Taxonomy" id="1676287"/>
    <lineage>
        <taxon>Bacteria</taxon>
        <taxon>Bacillati</taxon>
        <taxon>Actinomycetota</taxon>
        <taxon>Actinomycetes</taxon>
        <taxon>Kitasatosporales</taxon>
        <taxon>Streptomycetaceae</taxon>
        <taxon>Streptomyces</taxon>
    </lineage>
</organism>
<comment type="subcellular location">
    <subcellularLocation>
        <location evidence="1 7">Cell membrane</location>
        <topology evidence="1 7">Multi-pass membrane protein</topology>
    </subcellularLocation>
</comment>